<name>A0ABP8A109_9SPHI</name>
<reference evidence="9" key="1">
    <citation type="journal article" date="2019" name="Int. J. Syst. Evol. Microbiol.">
        <title>The Global Catalogue of Microorganisms (GCM) 10K type strain sequencing project: providing services to taxonomists for standard genome sequencing and annotation.</title>
        <authorList>
            <consortium name="The Broad Institute Genomics Platform"/>
            <consortium name="The Broad Institute Genome Sequencing Center for Infectious Disease"/>
            <person name="Wu L."/>
            <person name="Ma J."/>
        </authorList>
    </citation>
    <scope>NUCLEOTIDE SEQUENCE [LARGE SCALE GENOMIC DNA]</scope>
    <source>
        <strain evidence="9">JCM 16722</strain>
    </source>
</reference>
<proteinExistence type="predicted"/>
<dbReference type="SMART" id="SM00382">
    <property type="entry name" value="AAA"/>
    <property type="match status" value="1"/>
</dbReference>
<dbReference type="Pfam" id="PF02954">
    <property type="entry name" value="HTH_8"/>
    <property type="match status" value="1"/>
</dbReference>
<dbReference type="SMART" id="SM00448">
    <property type="entry name" value="REC"/>
    <property type="match status" value="1"/>
</dbReference>
<sequence>MKPGNMKKASILVVDDDQDLLTAARILLKPKVSHVQVESNPENLIGHLEKMPYDLVLLDMNFKSTINTGNEGLYWLSRIKEKFPQVHVIMITAYGAVDLAVKSLKQGAADFVVKPWENEQLLATIESTLAESKNKEKKNKSSLLRSSNSPDLIGNSVVMDELQYKLEKIAPTDANILILGENGTGKDLIAQAIQRRSLRSDQVYVKVDVGALTETLFESELFGYKKGAFTDAREDRQGRFEAANGGTLFLDEIGNISLQQQAKLLTVLQNRQVTPLGSYQPIPVDIRLISATNVSLKHLADESRFRKDLIYRINTVEIQVPPLRDRGEDIRLLAAHFLDIYAKKYNKRIEGFEPDAIKKLFAYHFPGNVRELQYSIERAVIMADQVSIAGNDLFFSPIEQQAEQVVVESVPSSQNLEELERKAIKSAIERYNGNISKAAKELGLTRAALYRRLEKYDI</sequence>
<dbReference type="PRINTS" id="PR01590">
    <property type="entry name" value="HTHFIS"/>
</dbReference>
<comment type="caution">
    <text evidence="8">The sequence shown here is derived from an EMBL/GenBank/DDBJ whole genome shotgun (WGS) entry which is preliminary data.</text>
</comment>
<dbReference type="Gene3D" id="1.10.8.60">
    <property type="match status" value="1"/>
</dbReference>
<dbReference type="InterPro" id="IPR002078">
    <property type="entry name" value="Sigma_54_int"/>
</dbReference>
<dbReference type="Proteomes" id="UP001500167">
    <property type="component" value="Unassembled WGS sequence"/>
</dbReference>
<feature type="domain" description="Response regulatory" evidence="7">
    <location>
        <begin position="10"/>
        <end position="129"/>
    </location>
</feature>
<evidence type="ECO:0000256" key="4">
    <source>
        <dbReference type="ARBA" id="ARBA00023163"/>
    </source>
</evidence>
<evidence type="ECO:0000256" key="5">
    <source>
        <dbReference type="PROSITE-ProRule" id="PRU00169"/>
    </source>
</evidence>
<gene>
    <name evidence="8" type="ORF">GCM10022218_20630</name>
</gene>
<protein>
    <submittedName>
        <fullName evidence="8">Sigma-54 dependent transcriptional regulator</fullName>
    </submittedName>
</protein>
<dbReference type="InterPro" id="IPR058031">
    <property type="entry name" value="AAA_lid_NorR"/>
</dbReference>
<dbReference type="Pfam" id="PF00158">
    <property type="entry name" value="Sigma54_activat"/>
    <property type="match status" value="1"/>
</dbReference>
<evidence type="ECO:0000259" key="6">
    <source>
        <dbReference type="PROSITE" id="PS50045"/>
    </source>
</evidence>
<feature type="domain" description="Sigma-54 factor interaction" evidence="6">
    <location>
        <begin position="152"/>
        <end position="381"/>
    </location>
</feature>
<evidence type="ECO:0000313" key="9">
    <source>
        <dbReference type="Proteomes" id="UP001500167"/>
    </source>
</evidence>
<dbReference type="InterPro" id="IPR027417">
    <property type="entry name" value="P-loop_NTPase"/>
</dbReference>
<dbReference type="Gene3D" id="3.40.50.2300">
    <property type="match status" value="1"/>
</dbReference>
<dbReference type="SUPFAM" id="SSF52540">
    <property type="entry name" value="P-loop containing nucleoside triphosphate hydrolases"/>
    <property type="match status" value="1"/>
</dbReference>
<evidence type="ECO:0000313" key="8">
    <source>
        <dbReference type="EMBL" id="GAA4175175.1"/>
    </source>
</evidence>
<dbReference type="Gene3D" id="1.10.10.60">
    <property type="entry name" value="Homeodomain-like"/>
    <property type="match status" value="1"/>
</dbReference>
<dbReference type="Gene3D" id="3.40.50.300">
    <property type="entry name" value="P-loop containing nucleotide triphosphate hydrolases"/>
    <property type="match status" value="1"/>
</dbReference>
<evidence type="ECO:0000256" key="1">
    <source>
        <dbReference type="ARBA" id="ARBA00022741"/>
    </source>
</evidence>
<keyword evidence="4" id="KW-0804">Transcription</keyword>
<keyword evidence="9" id="KW-1185">Reference proteome</keyword>
<dbReference type="PROSITE" id="PS50110">
    <property type="entry name" value="RESPONSE_REGULATORY"/>
    <property type="match status" value="1"/>
</dbReference>
<dbReference type="InterPro" id="IPR025943">
    <property type="entry name" value="Sigma_54_int_dom_ATP-bd_2"/>
</dbReference>
<dbReference type="InterPro" id="IPR003593">
    <property type="entry name" value="AAA+_ATPase"/>
</dbReference>
<dbReference type="Pfam" id="PF25601">
    <property type="entry name" value="AAA_lid_14"/>
    <property type="match status" value="1"/>
</dbReference>
<dbReference type="InterPro" id="IPR009057">
    <property type="entry name" value="Homeodomain-like_sf"/>
</dbReference>
<keyword evidence="1" id="KW-0547">Nucleotide-binding</keyword>
<dbReference type="InterPro" id="IPR001789">
    <property type="entry name" value="Sig_transdc_resp-reg_receiver"/>
</dbReference>
<dbReference type="PANTHER" id="PTHR32071:SF113">
    <property type="entry name" value="ALGINATE BIOSYNTHESIS TRANSCRIPTIONAL REGULATORY PROTEIN ALGB"/>
    <property type="match status" value="1"/>
</dbReference>
<evidence type="ECO:0000259" key="7">
    <source>
        <dbReference type="PROSITE" id="PS50110"/>
    </source>
</evidence>
<organism evidence="8 9">
    <name type="scientific">Sphingobacterium ginsenosidimutans</name>
    <dbReference type="NCBI Taxonomy" id="687845"/>
    <lineage>
        <taxon>Bacteria</taxon>
        <taxon>Pseudomonadati</taxon>
        <taxon>Bacteroidota</taxon>
        <taxon>Sphingobacteriia</taxon>
        <taxon>Sphingobacteriales</taxon>
        <taxon>Sphingobacteriaceae</taxon>
        <taxon>Sphingobacterium</taxon>
    </lineage>
</organism>
<keyword evidence="2" id="KW-0067">ATP-binding</keyword>
<accession>A0ABP8A109</accession>
<dbReference type="EMBL" id="BAAAZK010000005">
    <property type="protein sequence ID" value="GAA4175175.1"/>
    <property type="molecule type" value="Genomic_DNA"/>
</dbReference>
<dbReference type="SUPFAM" id="SSF52172">
    <property type="entry name" value="CheY-like"/>
    <property type="match status" value="1"/>
</dbReference>
<dbReference type="Pfam" id="PF00072">
    <property type="entry name" value="Response_reg"/>
    <property type="match status" value="1"/>
</dbReference>
<keyword evidence="3" id="KW-0805">Transcription regulation</keyword>
<dbReference type="InterPro" id="IPR011006">
    <property type="entry name" value="CheY-like_superfamily"/>
</dbReference>
<dbReference type="SUPFAM" id="SSF46689">
    <property type="entry name" value="Homeodomain-like"/>
    <property type="match status" value="1"/>
</dbReference>
<dbReference type="PROSITE" id="PS50045">
    <property type="entry name" value="SIGMA54_INTERACT_4"/>
    <property type="match status" value="1"/>
</dbReference>
<dbReference type="InterPro" id="IPR002197">
    <property type="entry name" value="HTH_Fis"/>
</dbReference>
<dbReference type="PANTHER" id="PTHR32071">
    <property type="entry name" value="TRANSCRIPTIONAL REGULATORY PROTEIN"/>
    <property type="match status" value="1"/>
</dbReference>
<evidence type="ECO:0000256" key="3">
    <source>
        <dbReference type="ARBA" id="ARBA00023015"/>
    </source>
</evidence>
<keyword evidence="5" id="KW-0597">Phosphoprotein</keyword>
<evidence type="ECO:0000256" key="2">
    <source>
        <dbReference type="ARBA" id="ARBA00022840"/>
    </source>
</evidence>
<feature type="modified residue" description="4-aspartylphosphate" evidence="5">
    <location>
        <position position="59"/>
    </location>
</feature>
<dbReference type="CDD" id="cd00009">
    <property type="entry name" value="AAA"/>
    <property type="match status" value="1"/>
</dbReference>
<dbReference type="PROSITE" id="PS00676">
    <property type="entry name" value="SIGMA54_INTERACT_2"/>
    <property type="match status" value="1"/>
</dbReference>